<sequence>MEEENLEEEEEEPEEAEELEEEEEEDPSEVESLDDWEYECYEDPQYTKPHSPSNVNTMSKEELVVTVIRLKEEVHQRTREYAKEKVARRGAVAVVCQCLDNMSLECKWSRADLSLLGVEAPGEDQVHDDGDGAEETREEGP</sequence>
<protein>
    <submittedName>
        <fullName evidence="3">Glutamic acid-rich protein-like</fullName>
    </submittedName>
</protein>
<feature type="region of interest" description="Disordered" evidence="1">
    <location>
        <begin position="119"/>
        <end position="141"/>
    </location>
</feature>
<dbReference type="RefSeq" id="XP_022158218.1">
    <property type="nucleotide sequence ID" value="XM_022302526.1"/>
</dbReference>
<organism evidence="2 3">
    <name type="scientific">Momordica charantia</name>
    <name type="common">Bitter gourd</name>
    <name type="synonym">Balsam pear</name>
    <dbReference type="NCBI Taxonomy" id="3673"/>
    <lineage>
        <taxon>Eukaryota</taxon>
        <taxon>Viridiplantae</taxon>
        <taxon>Streptophyta</taxon>
        <taxon>Embryophyta</taxon>
        <taxon>Tracheophyta</taxon>
        <taxon>Spermatophyta</taxon>
        <taxon>Magnoliopsida</taxon>
        <taxon>eudicotyledons</taxon>
        <taxon>Gunneridae</taxon>
        <taxon>Pentapetalae</taxon>
        <taxon>rosids</taxon>
        <taxon>fabids</taxon>
        <taxon>Cucurbitales</taxon>
        <taxon>Cucurbitaceae</taxon>
        <taxon>Momordiceae</taxon>
        <taxon>Momordica</taxon>
    </lineage>
</organism>
<feature type="region of interest" description="Disordered" evidence="1">
    <location>
        <begin position="1"/>
        <end position="35"/>
    </location>
</feature>
<feature type="compositionally biased region" description="Basic and acidic residues" evidence="1">
    <location>
        <begin position="124"/>
        <end position="141"/>
    </location>
</feature>
<dbReference type="Proteomes" id="UP000504603">
    <property type="component" value="Unplaced"/>
</dbReference>
<proteinExistence type="predicted"/>
<evidence type="ECO:0000256" key="1">
    <source>
        <dbReference type="SAM" id="MobiDB-lite"/>
    </source>
</evidence>
<dbReference type="AlphaFoldDB" id="A0A6J1DVH0"/>
<evidence type="ECO:0000313" key="3">
    <source>
        <dbReference type="RefSeq" id="XP_022158218.1"/>
    </source>
</evidence>
<evidence type="ECO:0000313" key="2">
    <source>
        <dbReference type="Proteomes" id="UP000504603"/>
    </source>
</evidence>
<dbReference type="GeneID" id="111024754"/>
<reference evidence="3" key="1">
    <citation type="submission" date="2025-08" db="UniProtKB">
        <authorList>
            <consortium name="RefSeq"/>
        </authorList>
    </citation>
    <scope>IDENTIFICATION</scope>
    <source>
        <strain evidence="3">OHB3-1</strain>
    </source>
</reference>
<keyword evidence="2" id="KW-1185">Reference proteome</keyword>
<dbReference type="KEGG" id="mcha:111024754"/>
<accession>A0A6J1DVH0</accession>
<name>A0A6J1DVH0_MOMCH</name>
<gene>
    <name evidence="3" type="primary">LOC111024754</name>
</gene>